<sequence>MVAVRFTYVLRDFESTASRQVLPRDETGMPILTNLPFGSMHDPVSGLHLSCTWPIFSEEVVTENDDCNDFDPLLSQQWAIGVTLLEELPVLLSDAVQEYLNLSTKRETIEQLLGKFQTAD</sequence>
<gene>
    <name evidence="1" type="ORF">SMN809_LOCUS84168</name>
</gene>
<evidence type="ECO:0000313" key="2">
    <source>
        <dbReference type="Proteomes" id="UP000676336"/>
    </source>
</evidence>
<reference evidence="1" key="1">
    <citation type="submission" date="2021-02" db="EMBL/GenBank/DDBJ databases">
        <authorList>
            <person name="Nowell W R."/>
        </authorList>
    </citation>
    <scope>NUCLEOTIDE SEQUENCE</scope>
</reference>
<organism evidence="1 2">
    <name type="scientific">Rotaria magnacalcarata</name>
    <dbReference type="NCBI Taxonomy" id="392030"/>
    <lineage>
        <taxon>Eukaryota</taxon>
        <taxon>Metazoa</taxon>
        <taxon>Spiralia</taxon>
        <taxon>Gnathifera</taxon>
        <taxon>Rotifera</taxon>
        <taxon>Eurotatoria</taxon>
        <taxon>Bdelloidea</taxon>
        <taxon>Philodinida</taxon>
        <taxon>Philodinidae</taxon>
        <taxon>Rotaria</taxon>
    </lineage>
</organism>
<dbReference type="EMBL" id="CAJOBI010358706">
    <property type="protein sequence ID" value="CAF5225177.1"/>
    <property type="molecule type" value="Genomic_DNA"/>
</dbReference>
<feature type="non-terminal residue" evidence="1">
    <location>
        <position position="1"/>
    </location>
</feature>
<dbReference type="Proteomes" id="UP000676336">
    <property type="component" value="Unassembled WGS sequence"/>
</dbReference>
<comment type="caution">
    <text evidence="1">The sequence shown here is derived from an EMBL/GenBank/DDBJ whole genome shotgun (WGS) entry which is preliminary data.</text>
</comment>
<evidence type="ECO:0000313" key="1">
    <source>
        <dbReference type="EMBL" id="CAF5225177.1"/>
    </source>
</evidence>
<proteinExistence type="predicted"/>
<accession>A0A8S3JZ95</accession>
<name>A0A8S3JZ95_9BILA</name>
<dbReference type="AlphaFoldDB" id="A0A8S3JZ95"/>
<protein>
    <submittedName>
        <fullName evidence="1">Uncharacterized protein</fullName>
    </submittedName>
</protein>